<dbReference type="Proteomes" id="UP000245125">
    <property type="component" value="Unassembled WGS sequence"/>
</dbReference>
<dbReference type="Gene3D" id="3.40.980.10">
    <property type="entry name" value="MoaB/Mog-like domain"/>
    <property type="match status" value="1"/>
</dbReference>
<dbReference type="InterPro" id="IPR005111">
    <property type="entry name" value="MoeA_C_domain_IV"/>
</dbReference>
<dbReference type="SUPFAM" id="SSF63867">
    <property type="entry name" value="MoeA C-terminal domain-like"/>
    <property type="match status" value="1"/>
</dbReference>
<accession>A0A2U3QHE1</accession>
<reference evidence="9" key="1">
    <citation type="submission" date="2018-03" db="EMBL/GenBank/DDBJ databases">
        <authorList>
            <person name="Zecchin S."/>
        </authorList>
    </citation>
    <scope>NUCLEOTIDE SEQUENCE [LARGE SCALE GENOMIC DNA]</scope>
</reference>
<dbReference type="InterPro" id="IPR036425">
    <property type="entry name" value="MoaB/Mog-like_dom_sf"/>
</dbReference>
<dbReference type="GO" id="GO:0046872">
    <property type="term" value="F:metal ion binding"/>
    <property type="evidence" value="ECO:0007669"/>
    <property type="project" value="UniProtKB-UniRule"/>
</dbReference>
<dbReference type="NCBIfam" id="NF045515">
    <property type="entry name" value="Glp_gephyrin"/>
    <property type="match status" value="1"/>
</dbReference>
<dbReference type="SMART" id="SM00852">
    <property type="entry name" value="MoCF_biosynth"/>
    <property type="match status" value="1"/>
</dbReference>
<evidence type="ECO:0000256" key="3">
    <source>
        <dbReference type="ARBA" id="ARBA00010763"/>
    </source>
</evidence>
<dbReference type="InterPro" id="IPR038987">
    <property type="entry name" value="MoeA-like"/>
</dbReference>
<keyword evidence="6" id="KW-0808">Transferase</keyword>
<gene>
    <name evidence="8" type="ORF">NBG4_340003</name>
</gene>
<keyword evidence="6" id="KW-0500">Molybdenum</keyword>
<comment type="cofactor">
    <cofactor evidence="6">
        <name>Mg(2+)</name>
        <dbReference type="ChEBI" id="CHEBI:18420"/>
    </cofactor>
</comment>
<evidence type="ECO:0000313" key="8">
    <source>
        <dbReference type="EMBL" id="SPQ00812.1"/>
    </source>
</evidence>
<dbReference type="InterPro" id="IPR005110">
    <property type="entry name" value="MoeA_linker/N"/>
</dbReference>
<dbReference type="Pfam" id="PF03454">
    <property type="entry name" value="MoeA_C"/>
    <property type="match status" value="1"/>
</dbReference>
<comment type="similarity">
    <text evidence="3 6">Belongs to the MoeA family.</text>
</comment>
<dbReference type="InterPro" id="IPR001453">
    <property type="entry name" value="MoaB/Mog_dom"/>
</dbReference>
<evidence type="ECO:0000256" key="6">
    <source>
        <dbReference type="RuleBase" id="RU365090"/>
    </source>
</evidence>
<proteinExistence type="inferred from homology"/>
<dbReference type="GO" id="GO:0006777">
    <property type="term" value="P:Mo-molybdopterin cofactor biosynthetic process"/>
    <property type="evidence" value="ECO:0007669"/>
    <property type="project" value="UniProtKB-UniRule"/>
</dbReference>
<evidence type="ECO:0000256" key="4">
    <source>
        <dbReference type="ARBA" id="ARBA00023150"/>
    </source>
</evidence>
<evidence type="ECO:0000256" key="2">
    <source>
        <dbReference type="ARBA" id="ARBA00005046"/>
    </source>
</evidence>
<protein>
    <recommendedName>
        <fullName evidence="6">Molybdopterin molybdenumtransferase</fullName>
        <ecNumber evidence="6">2.10.1.1</ecNumber>
    </recommendedName>
</protein>
<dbReference type="EMBL" id="OUUY01000080">
    <property type="protein sequence ID" value="SPQ00812.1"/>
    <property type="molecule type" value="Genomic_DNA"/>
</dbReference>
<sequence length="429" mass="45888">MRLAGCVVIIDGMKDMLGRGNVISADEALRLLLKGLPEKLPDKIRIPIEHALGMICAEEISSSEDLPHFARSTVDGYAVMAEDTFGASEAMPAYMTLSNEIFMGEKPEIVLSRGRVCKIPTGGMLPAGADSVVMLEYVQNVDETMIEVLRPVVPGENVIQPGEDVRKEEIVIPVGRKIRPQDIGACAGIGITELTVYKRLRASIISSGDEIVPAGALPVMGQVRDINSYVLAAMLSETGAVPLRKGIFRDDYRVLLAAIESSLDDSDLIILSGGTSVGTKDMIAKIIDDIGDPGILFHGVSLKPGKPVIGGIMGKVPVFGLPGHPAAVSVCFDVFIRPVVARLSGLRERFGGHPVNVIKARLAKNVSSSQGREEHIRVIIEEREDGLWAIPVLGKSGLIATLVKADGTFIIPLHINGVEAGEVVEVRLF</sequence>
<evidence type="ECO:0000259" key="7">
    <source>
        <dbReference type="SMART" id="SM00852"/>
    </source>
</evidence>
<dbReference type="NCBIfam" id="TIGR00177">
    <property type="entry name" value="molyb_syn"/>
    <property type="match status" value="1"/>
</dbReference>
<feature type="domain" description="MoaB/Mog" evidence="7">
    <location>
        <begin position="203"/>
        <end position="342"/>
    </location>
</feature>
<dbReference type="Gene3D" id="3.90.105.10">
    <property type="entry name" value="Molybdopterin biosynthesis moea protein, domain 2"/>
    <property type="match status" value="1"/>
</dbReference>
<dbReference type="EC" id="2.10.1.1" evidence="6"/>
<evidence type="ECO:0000313" key="9">
    <source>
        <dbReference type="Proteomes" id="UP000245125"/>
    </source>
</evidence>
<name>A0A2U3QHE1_9BACT</name>
<dbReference type="UniPathway" id="UPA00344"/>
<evidence type="ECO:0000256" key="5">
    <source>
        <dbReference type="ARBA" id="ARBA00047317"/>
    </source>
</evidence>
<dbReference type="CDD" id="cd00887">
    <property type="entry name" value="MoeA"/>
    <property type="match status" value="1"/>
</dbReference>
<keyword evidence="4 6" id="KW-0501">Molybdenum cofactor biosynthesis</keyword>
<keyword evidence="6" id="KW-0460">Magnesium</keyword>
<organism evidence="8 9">
    <name type="scientific">Candidatus Sulfobium mesophilum</name>
    <dbReference type="NCBI Taxonomy" id="2016548"/>
    <lineage>
        <taxon>Bacteria</taxon>
        <taxon>Pseudomonadati</taxon>
        <taxon>Nitrospirota</taxon>
        <taxon>Nitrospiria</taxon>
        <taxon>Nitrospirales</taxon>
        <taxon>Nitrospiraceae</taxon>
        <taxon>Candidatus Sulfobium</taxon>
    </lineage>
</organism>
<dbReference type="Gene3D" id="2.170.190.11">
    <property type="entry name" value="Molybdopterin biosynthesis moea protein, domain 3"/>
    <property type="match status" value="1"/>
</dbReference>
<keyword evidence="6" id="KW-0479">Metal-binding</keyword>
<dbReference type="Gene3D" id="2.40.340.10">
    <property type="entry name" value="MoeA, C-terminal, domain IV"/>
    <property type="match status" value="1"/>
</dbReference>
<dbReference type="Pfam" id="PF00994">
    <property type="entry name" value="MoCF_biosynth"/>
    <property type="match status" value="1"/>
</dbReference>
<evidence type="ECO:0000256" key="1">
    <source>
        <dbReference type="ARBA" id="ARBA00002901"/>
    </source>
</evidence>
<dbReference type="GO" id="GO:0005829">
    <property type="term" value="C:cytosol"/>
    <property type="evidence" value="ECO:0007669"/>
    <property type="project" value="TreeGrafter"/>
</dbReference>
<keyword evidence="9" id="KW-1185">Reference proteome</keyword>
<dbReference type="Pfam" id="PF03453">
    <property type="entry name" value="MoeA_N"/>
    <property type="match status" value="1"/>
</dbReference>
<dbReference type="PANTHER" id="PTHR10192">
    <property type="entry name" value="MOLYBDOPTERIN BIOSYNTHESIS PROTEIN"/>
    <property type="match status" value="1"/>
</dbReference>
<dbReference type="InterPro" id="IPR036688">
    <property type="entry name" value="MoeA_C_domain_IV_sf"/>
</dbReference>
<dbReference type="SUPFAM" id="SSF63882">
    <property type="entry name" value="MoeA N-terminal region -like"/>
    <property type="match status" value="1"/>
</dbReference>
<dbReference type="PANTHER" id="PTHR10192:SF5">
    <property type="entry name" value="GEPHYRIN"/>
    <property type="match status" value="1"/>
</dbReference>
<dbReference type="InterPro" id="IPR036135">
    <property type="entry name" value="MoeA_linker/N_sf"/>
</dbReference>
<comment type="catalytic activity">
    <reaction evidence="5">
        <text>adenylyl-molybdopterin + molybdate = Mo-molybdopterin + AMP + H(+)</text>
        <dbReference type="Rhea" id="RHEA:35047"/>
        <dbReference type="ChEBI" id="CHEBI:15378"/>
        <dbReference type="ChEBI" id="CHEBI:36264"/>
        <dbReference type="ChEBI" id="CHEBI:62727"/>
        <dbReference type="ChEBI" id="CHEBI:71302"/>
        <dbReference type="ChEBI" id="CHEBI:456215"/>
        <dbReference type="EC" id="2.10.1.1"/>
    </reaction>
</comment>
<comment type="pathway">
    <text evidence="2 6">Cofactor biosynthesis; molybdopterin biosynthesis.</text>
</comment>
<dbReference type="GO" id="GO:0061599">
    <property type="term" value="F:molybdopterin molybdotransferase activity"/>
    <property type="evidence" value="ECO:0007669"/>
    <property type="project" value="UniProtKB-UniRule"/>
</dbReference>
<dbReference type="SUPFAM" id="SSF53218">
    <property type="entry name" value="Molybdenum cofactor biosynthesis proteins"/>
    <property type="match status" value="1"/>
</dbReference>
<comment type="function">
    <text evidence="1 6">Catalyzes the insertion of molybdate into adenylated molybdopterin with the concomitant release of AMP.</text>
</comment>
<dbReference type="AlphaFoldDB" id="A0A2U3QHE1"/>